<dbReference type="GO" id="GO:0043171">
    <property type="term" value="P:peptide catabolic process"/>
    <property type="evidence" value="ECO:0007669"/>
    <property type="project" value="TreeGrafter"/>
</dbReference>
<dbReference type="GO" id="GO:0005737">
    <property type="term" value="C:cytoplasm"/>
    <property type="evidence" value="ECO:0007669"/>
    <property type="project" value="TreeGrafter"/>
</dbReference>
<dbReference type="AlphaFoldDB" id="A0A2G9TD34"/>
<dbReference type="Pfam" id="PF17900">
    <property type="entry name" value="Peptidase_M1_N"/>
    <property type="match status" value="1"/>
</dbReference>
<reference evidence="2 3" key="1">
    <citation type="submission" date="2015-09" db="EMBL/GenBank/DDBJ databases">
        <title>Draft genome of the parasitic nematode Teladorsagia circumcincta isolate WARC Sus (inbred).</title>
        <authorList>
            <person name="Mitreva M."/>
        </authorList>
    </citation>
    <scope>NUCLEOTIDE SEQUENCE [LARGE SCALE GENOMIC DNA]</scope>
    <source>
        <strain evidence="2 3">S</strain>
    </source>
</reference>
<dbReference type="GO" id="GO:0070006">
    <property type="term" value="F:metalloaminopeptidase activity"/>
    <property type="evidence" value="ECO:0007669"/>
    <property type="project" value="TreeGrafter"/>
</dbReference>
<proteinExistence type="predicted"/>
<feature type="domain" description="Aminopeptidase N-like N-terminal" evidence="1">
    <location>
        <begin position="27"/>
        <end position="134"/>
    </location>
</feature>
<evidence type="ECO:0000313" key="3">
    <source>
        <dbReference type="Proteomes" id="UP000230423"/>
    </source>
</evidence>
<dbReference type="PANTHER" id="PTHR11533">
    <property type="entry name" value="PROTEASE M1 ZINC METALLOPROTEASE"/>
    <property type="match status" value="1"/>
</dbReference>
<dbReference type="PANTHER" id="PTHR11533:SF257">
    <property type="entry name" value="PEPTIDASE_M1 DOMAIN-CONTAINING PROTEIN"/>
    <property type="match status" value="1"/>
</dbReference>
<protein>
    <recommendedName>
        <fullName evidence="1">Aminopeptidase N-like N-terminal domain-containing protein</fullName>
    </recommendedName>
</protein>
<dbReference type="PRINTS" id="PR00756">
    <property type="entry name" value="ALADIPTASE"/>
</dbReference>
<dbReference type="InterPro" id="IPR050344">
    <property type="entry name" value="Peptidase_M1_aminopeptidases"/>
</dbReference>
<dbReference type="Proteomes" id="UP000230423">
    <property type="component" value="Unassembled WGS sequence"/>
</dbReference>
<dbReference type="InterPro" id="IPR042097">
    <property type="entry name" value="Aminopeptidase_N-like_N_sf"/>
</dbReference>
<dbReference type="GO" id="GO:0005615">
    <property type="term" value="C:extracellular space"/>
    <property type="evidence" value="ECO:0007669"/>
    <property type="project" value="TreeGrafter"/>
</dbReference>
<sequence>MSKVSMISANDSIEPTLLTTRFHPETVEFTFLRPLPKGQYLLTIGEYSGQFNDGSTGVIQRNQKLFTTHLQPNFARQLLPCLDHPSVKAVFRVTVIHRVGTQAQSNTIATDVSVVNTTWQKTVFAPTPPLPAYLVTFSVMPPSYLE</sequence>
<dbReference type="GO" id="GO:0042277">
    <property type="term" value="F:peptide binding"/>
    <property type="evidence" value="ECO:0007669"/>
    <property type="project" value="TreeGrafter"/>
</dbReference>
<evidence type="ECO:0000259" key="1">
    <source>
        <dbReference type="Pfam" id="PF17900"/>
    </source>
</evidence>
<dbReference type="InterPro" id="IPR045357">
    <property type="entry name" value="Aminopeptidase_N-like_N"/>
</dbReference>
<dbReference type="OrthoDB" id="8182982at2759"/>
<dbReference type="SUPFAM" id="SSF63737">
    <property type="entry name" value="Leukotriene A4 hydrolase N-terminal domain"/>
    <property type="match status" value="1"/>
</dbReference>
<organism evidence="2 3">
    <name type="scientific">Teladorsagia circumcincta</name>
    <name type="common">Brown stomach worm</name>
    <name type="synonym">Ostertagia circumcincta</name>
    <dbReference type="NCBI Taxonomy" id="45464"/>
    <lineage>
        <taxon>Eukaryota</taxon>
        <taxon>Metazoa</taxon>
        <taxon>Ecdysozoa</taxon>
        <taxon>Nematoda</taxon>
        <taxon>Chromadorea</taxon>
        <taxon>Rhabditida</taxon>
        <taxon>Rhabditina</taxon>
        <taxon>Rhabditomorpha</taxon>
        <taxon>Strongyloidea</taxon>
        <taxon>Trichostrongylidae</taxon>
        <taxon>Teladorsagia</taxon>
    </lineage>
</organism>
<dbReference type="GO" id="GO:0016020">
    <property type="term" value="C:membrane"/>
    <property type="evidence" value="ECO:0007669"/>
    <property type="project" value="TreeGrafter"/>
</dbReference>
<dbReference type="GO" id="GO:0008270">
    <property type="term" value="F:zinc ion binding"/>
    <property type="evidence" value="ECO:0007669"/>
    <property type="project" value="TreeGrafter"/>
</dbReference>
<name>A0A2G9TD34_TELCI</name>
<dbReference type="InterPro" id="IPR001930">
    <property type="entry name" value="Peptidase_M1"/>
</dbReference>
<keyword evidence="3" id="KW-1185">Reference proteome</keyword>
<gene>
    <name evidence="2" type="ORF">TELCIR_22720</name>
</gene>
<feature type="non-terminal residue" evidence="2">
    <location>
        <position position="146"/>
    </location>
</feature>
<accession>A0A2G9TD34</accession>
<dbReference type="Gene3D" id="2.60.40.1730">
    <property type="entry name" value="tricorn interacting facor f3 domain"/>
    <property type="match status" value="1"/>
</dbReference>
<evidence type="ECO:0000313" key="2">
    <source>
        <dbReference type="EMBL" id="PIO55889.1"/>
    </source>
</evidence>
<dbReference type="EMBL" id="KZ383734">
    <property type="protein sequence ID" value="PIO55889.1"/>
    <property type="molecule type" value="Genomic_DNA"/>
</dbReference>
<dbReference type="GO" id="GO:0006508">
    <property type="term" value="P:proteolysis"/>
    <property type="evidence" value="ECO:0007669"/>
    <property type="project" value="InterPro"/>
</dbReference>